<dbReference type="EMBL" id="NJGU01000007">
    <property type="protein sequence ID" value="OWY28609.1"/>
    <property type="molecule type" value="Genomic_DNA"/>
</dbReference>
<keyword evidence="3 6" id="KW-0732">Signal</keyword>
<proteinExistence type="inferred from homology"/>
<name>A0A246WQF0_9BURK</name>
<evidence type="ECO:0000256" key="4">
    <source>
        <dbReference type="ARBA" id="ARBA00023136"/>
    </source>
</evidence>
<dbReference type="Pfam" id="PF06629">
    <property type="entry name" value="MipA"/>
    <property type="match status" value="1"/>
</dbReference>
<comment type="caution">
    <text evidence="7">The sequence shown here is derived from an EMBL/GenBank/DDBJ whole genome shotgun (WGS) entry which is preliminary data.</text>
</comment>
<keyword evidence="4" id="KW-0472">Membrane</keyword>
<gene>
    <name evidence="7" type="ORF">CEJ42_14995</name>
</gene>
<comment type="similarity">
    <text evidence="2">Belongs to the MipA/OmpV family.</text>
</comment>
<sequence>MRRLRRRGTLHLFPLALLCGAAAPVVAQPVDPALASAAPGEGVLTLGAGAAFGPRYSGSDKRAGSAALLFDYVSPGGFFAGTARGIGYGNQHGMWRYSAALGYRPGRKDSDQNGLTGATGSAYLRGMGEVKGSAVALLGVGLAPADWVALALQAELPLSQRDNGSVLRFSFSTPLYRGQDDTLTFGLTASFGDGKYMRTYYGVSESQSAASGFAAYRPKAGLFEHRLELGWRHKFNAEWAFNVSAGVRQLTSDAGKSPIVQRKTAPVGSLFVTYTY</sequence>
<organism evidence="7 8">
    <name type="scientific">Herbaspirillum robiniae</name>
    <dbReference type="NCBI Taxonomy" id="2014887"/>
    <lineage>
        <taxon>Bacteria</taxon>
        <taxon>Pseudomonadati</taxon>
        <taxon>Pseudomonadota</taxon>
        <taxon>Betaproteobacteria</taxon>
        <taxon>Burkholderiales</taxon>
        <taxon>Oxalobacteraceae</taxon>
        <taxon>Herbaspirillum</taxon>
    </lineage>
</organism>
<dbReference type="PANTHER" id="PTHR38776:SF1">
    <property type="entry name" value="MLTA-INTERACTING PROTEIN-RELATED"/>
    <property type="match status" value="1"/>
</dbReference>
<dbReference type="InterPro" id="IPR010583">
    <property type="entry name" value="MipA"/>
</dbReference>
<dbReference type="Proteomes" id="UP000197596">
    <property type="component" value="Unassembled WGS sequence"/>
</dbReference>
<evidence type="ECO:0000256" key="1">
    <source>
        <dbReference type="ARBA" id="ARBA00004442"/>
    </source>
</evidence>
<keyword evidence="5" id="KW-0998">Cell outer membrane</keyword>
<protein>
    <submittedName>
        <fullName evidence="7">Structural protein MipA</fullName>
    </submittedName>
</protein>
<evidence type="ECO:0000313" key="8">
    <source>
        <dbReference type="Proteomes" id="UP000197596"/>
    </source>
</evidence>
<feature type="chain" id="PRO_5012602964" evidence="6">
    <location>
        <begin position="28"/>
        <end position="276"/>
    </location>
</feature>
<evidence type="ECO:0000256" key="6">
    <source>
        <dbReference type="SAM" id="SignalP"/>
    </source>
</evidence>
<accession>A0A246WQF0</accession>
<dbReference type="GO" id="GO:0009279">
    <property type="term" value="C:cell outer membrane"/>
    <property type="evidence" value="ECO:0007669"/>
    <property type="project" value="UniProtKB-SubCell"/>
</dbReference>
<comment type="subcellular location">
    <subcellularLocation>
        <location evidence="1">Cell outer membrane</location>
    </subcellularLocation>
</comment>
<dbReference type="PANTHER" id="PTHR38776">
    <property type="entry name" value="MLTA-INTERACTING PROTEIN-RELATED"/>
    <property type="match status" value="1"/>
</dbReference>
<feature type="signal peptide" evidence="6">
    <location>
        <begin position="1"/>
        <end position="27"/>
    </location>
</feature>
<evidence type="ECO:0000256" key="5">
    <source>
        <dbReference type="ARBA" id="ARBA00023237"/>
    </source>
</evidence>
<evidence type="ECO:0000256" key="3">
    <source>
        <dbReference type="ARBA" id="ARBA00022729"/>
    </source>
</evidence>
<reference evidence="7 8" key="1">
    <citation type="submission" date="2017-06" db="EMBL/GenBank/DDBJ databases">
        <title>Herbaspirillum phytohormonus sp. nov., isolated from the root nodule of Robinia pseudoacacia in lead-zinc mine.</title>
        <authorList>
            <person name="Fan M."/>
            <person name="Lin Y."/>
        </authorList>
    </citation>
    <scope>NUCLEOTIDE SEQUENCE [LARGE SCALE GENOMIC DNA]</scope>
    <source>
        <strain evidence="7 8">HZ10</strain>
    </source>
</reference>
<evidence type="ECO:0000313" key="7">
    <source>
        <dbReference type="EMBL" id="OWY28609.1"/>
    </source>
</evidence>
<dbReference type="AlphaFoldDB" id="A0A246WQF0"/>
<evidence type="ECO:0000256" key="2">
    <source>
        <dbReference type="ARBA" id="ARBA00005722"/>
    </source>
</evidence>